<dbReference type="PANTHER" id="PTHR13774">
    <property type="entry name" value="PHENAZINE BIOSYNTHESIS PROTEIN"/>
    <property type="match status" value="1"/>
</dbReference>
<dbReference type="Proteomes" id="UP000321303">
    <property type="component" value="Unassembled WGS sequence"/>
</dbReference>
<dbReference type="PIRSF" id="PIRSF016184">
    <property type="entry name" value="PhzC_PhzF"/>
    <property type="match status" value="1"/>
</dbReference>
<reference evidence="3 4" key="1">
    <citation type="submission" date="2019-07" db="EMBL/GenBank/DDBJ databases">
        <title>Whole genome shotgun sequence of Halomonas variabilis NBRC 102410.</title>
        <authorList>
            <person name="Hosoyama A."/>
            <person name="Uohara A."/>
            <person name="Ohji S."/>
            <person name="Ichikawa N."/>
        </authorList>
    </citation>
    <scope>NUCLEOTIDE SEQUENCE [LARGE SCALE GENOMIC DNA]</scope>
    <source>
        <strain evidence="3 4">NBRC 102410</strain>
    </source>
</reference>
<gene>
    <name evidence="3" type="ORF">HVA01_02330</name>
</gene>
<evidence type="ECO:0000313" key="4">
    <source>
        <dbReference type="Proteomes" id="UP000321303"/>
    </source>
</evidence>
<evidence type="ECO:0000313" key="3">
    <source>
        <dbReference type="EMBL" id="GEN26587.1"/>
    </source>
</evidence>
<dbReference type="GO" id="GO:0005737">
    <property type="term" value="C:cytoplasm"/>
    <property type="evidence" value="ECO:0007669"/>
    <property type="project" value="TreeGrafter"/>
</dbReference>
<comment type="caution">
    <text evidence="3">The sequence shown here is derived from an EMBL/GenBank/DDBJ whole genome shotgun (WGS) entry which is preliminary data.</text>
</comment>
<evidence type="ECO:0000256" key="2">
    <source>
        <dbReference type="PIRSR" id="PIRSR016184-1"/>
    </source>
</evidence>
<dbReference type="GO" id="GO:0016853">
    <property type="term" value="F:isomerase activity"/>
    <property type="evidence" value="ECO:0007669"/>
    <property type="project" value="TreeGrafter"/>
</dbReference>
<dbReference type="RefSeq" id="WP_146872656.1">
    <property type="nucleotide sequence ID" value="NZ_BJXV01000001.1"/>
</dbReference>
<dbReference type="EMBL" id="BJXV01000001">
    <property type="protein sequence ID" value="GEN26587.1"/>
    <property type="molecule type" value="Genomic_DNA"/>
</dbReference>
<feature type="active site" evidence="2">
    <location>
        <position position="47"/>
    </location>
</feature>
<dbReference type="Pfam" id="PF02567">
    <property type="entry name" value="PhzC-PhzF"/>
    <property type="match status" value="1"/>
</dbReference>
<name>A0A511UJ31_9GAMM</name>
<dbReference type="Gene3D" id="3.10.310.10">
    <property type="entry name" value="Diaminopimelate Epimerase, Chain A, domain 1"/>
    <property type="match status" value="2"/>
</dbReference>
<keyword evidence="4" id="KW-1185">Reference proteome</keyword>
<dbReference type="AlphaFoldDB" id="A0A511UJ31"/>
<dbReference type="PANTHER" id="PTHR13774:SF32">
    <property type="entry name" value="ANTISENSE-ENHANCING SEQUENCE 1"/>
    <property type="match status" value="1"/>
</dbReference>
<dbReference type="NCBIfam" id="TIGR00654">
    <property type="entry name" value="PhzF_family"/>
    <property type="match status" value="1"/>
</dbReference>
<evidence type="ECO:0000256" key="1">
    <source>
        <dbReference type="ARBA" id="ARBA00008270"/>
    </source>
</evidence>
<dbReference type="OrthoDB" id="9788221at2"/>
<comment type="similarity">
    <text evidence="1">Belongs to the PhzF family.</text>
</comment>
<proteinExistence type="inferred from homology"/>
<dbReference type="InterPro" id="IPR003719">
    <property type="entry name" value="Phenazine_PhzF-like"/>
</dbReference>
<organism evidence="3 4">
    <name type="scientific">Halovibrio variabilis</name>
    <dbReference type="NCBI Taxonomy" id="31910"/>
    <lineage>
        <taxon>Bacteria</taxon>
        <taxon>Pseudomonadati</taxon>
        <taxon>Pseudomonadota</taxon>
        <taxon>Gammaproteobacteria</taxon>
        <taxon>Oceanospirillales</taxon>
        <taxon>Halomonadaceae</taxon>
        <taxon>Halovibrio</taxon>
    </lineage>
</organism>
<protein>
    <submittedName>
        <fullName evidence="3">Phenazine biosynthesis protein PhzF</fullName>
    </submittedName>
</protein>
<accession>A0A511UJ31</accession>
<sequence>MKTAEYYLLDVFTDQPFTGNPLAVFLEADGLATSTMQALANELNLAETVFLSAATGPNHYPIRIFTPTQELPFAGHPTVGTAHLLAELNFVNREQGVVLQPPIGELVVSYDQGRATFTTAQPAKVTDSTLDHATAAELLGLEEHRVIGNPVFASSGLPFHLIELADVAALESVRIATTTWASAVASSSAEQVYLYVIERQNSTEMLIRSRMFSMENSLCEDPATGSAAAALTGYLASLQPDALQCKIHQGVEMGRPSVIYTTANGDIKTGLVEVGGNAVVMGRGAFEIHQSIDARC</sequence>
<dbReference type="SUPFAM" id="SSF54506">
    <property type="entry name" value="Diaminopimelate epimerase-like"/>
    <property type="match status" value="1"/>
</dbReference>